<name>A0ABR2BNF1_9ROSI</name>
<reference evidence="1 2" key="1">
    <citation type="journal article" date="2024" name="G3 (Bethesda)">
        <title>Genome assembly of Hibiscus sabdariffa L. provides insights into metabolisms of medicinal natural products.</title>
        <authorList>
            <person name="Kim T."/>
        </authorList>
    </citation>
    <scope>NUCLEOTIDE SEQUENCE [LARGE SCALE GENOMIC DNA]</scope>
    <source>
        <strain evidence="1">TK-2024</strain>
        <tissue evidence="1">Old leaves</tissue>
    </source>
</reference>
<dbReference type="EMBL" id="JBBPBM010000098">
    <property type="protein sequence ID" value="KAK8508682.1"/>
    <property type="molecule type" value="Genomic_DNA"/>
</dbReference>
<organism evidence="1 2">
    <name type="scientific">Hibiscus sabdariffa</name>
    <name type="common">roselle</name>
    <dbReference type="NCBI Taxonomy" id="183260"/>
    <lineage>
        <taxon>Eukaryota</taxon>
        <taxon>Viridiplantae</taxon>
        <taxon>Streptophyta</taxon>
        <taxon>Embryophyta</taxon>
        <taxon>Tracheophyta</taxon>
        <taxon>Spermatophyta</taxon>
        <taxon>Magnoliopsida</taxon>
        <taxon>eudicotyledons</taxon>
        <taxon>Gunneridae</taxon>
        <taxon>Pentapetalae</taxon>
        <taxon>rosids</taxon>
        <taxon>malvids</taxon>
        <taxon>Malvales</taxon>
        <taxon>Malvaceae</taxon>
        <taxon>Malvoideae</taxon>
        <taxon>Hibiscus</taxon>
    </lineage>
</organism>
<dbReference type="Proteomes" id="UP001472677">
    <property type="component" value="Unassembled WGS sequence"/>
</dbReference>
<accession>A0ABR2BNF1</accession>
<evidence type="ECO:0000313" key="1">
    <source>
        <dbReference type="EMBL" id="KAK8508682.1"/>
    </source>
</evidence>
<evidence type="ECO:0000313" key="2">
    <source>
        <dbReference type="Proteomes" id="UP001472677"/>
    </source>
</evidence>
<gene>
    <name evidence="1" type="ORF">V6N12_032677</name>
</gene>
<protein>
    <submittedName>
        <fullName evidence="1">Uncharacterized protein</fullName>
    </submittedName>
</protein>
<sequence>MEIKDVIFAMNGNKAPGPDGYTAMFIQAICGFVGAGVAHLDLLSLDPEQSTGWIWVISAGLVEQGWCRWVPNSGSDAEVGPTQGLERSSLVSFLCWAGL</sequence>
<keyword evidence="2" id="KW-1185">Reference proteome</keyword>
<proteinExistence type="predicted"/>
<comment type="caution">
    <text evidence="1">The sequence shown here is derived from an EMBL/GenBank/DDBJ whole genome shotgun (WGS) entry which is preliminary data.</text>
</comment>